<sequence length="72" mass="7813">MIAALECTDSPRRQWVFSRGCGNAGLKPNDVTFVAVLSACAHAGLVHQAREAFLHEQRLPSCAESRAPRLHG</sequence>
<keyword evidence="2" id="KW-1185">Reference proteome</keyword>
<dbReference type="Proteomes" id="UP000636800">
    <property type="component" value="Unassembled WGS sequence"/>
</dbReference>
<evidence type="ECO:0000313" key="2">
    <source>
        <dbReference type="Proteomes" id="UP000636800"/>
    </source>
</evidence>
<reference evidence="1 2" key="1">
    <citation type="journal article" date="2020" name="Nat. Food">
        <title>A phased Vanilla planifolia genome enables genetic improvement of flavour and production.</title>
        <authorList>
            <person name="Hasing T."/>
            <person name="Tang H."/>
            <person name="Brym M."/>
            <person name="Khazi F."/>
            <person name="Huang T."/>
            <person name="Chambers A.H."/>
        </authorList>
    </citation>
    <scope>NUCLEOTIDE SEQUENCE [LARGE SCALE GENOMIC DNA]</scope>
    <source>
        <tissue evidence="1">Leaf</tissue>
    </source>
</reference>
<organism evidence="1 2">
    <name type="scientific">Vanilla planifolia</name>
    <name type="common">Vanilla</name>
    <dbReference type="NCBI Taxonomy" id="51239"/>
    <lineage>
        <taxon>Eukaryota</taxon>
        <taxon>Viridiplantae</taxon>
        <taxon>Streptophyta</taxon>
        <taxon>Embryophyta</taxon>
        <taxon>Tracheophyta</taxon>
        <taxon>Spermatophyta</taxon>
        <taxon>Magnoliopsida</taxon>
        <taxon>Liliopsida</taxon>
        <taxon>Asparagales</taxon>
        <taxon>Orchidaceae</taxon>
        <taxon>Vanilloideae</taxon>
        <taxon>Vanilleae</taxon>
        <taxon>Vanilla</taxon>
    </lineage>
</organism>
<dbReference type="InterPro" id="IPR011990">
    <property type="entry name" value="TPR-like_helical_dom_sf"/>
</dbReference>
<proteinExistence type="predicted"/>
<gene>
    <name evidence="1" type="ORF">HPP92_009691</name>
</gene>
<dbReference type="AlphaFoldDB" id="A0A835RG83"/>
<dbReference type="OrthoDB" id="77405at2759"/>
<dbReference type="EMBL" id="JADCNL010000004">
    <property type="protein sequence ID" value="KAG0485612.1"/>
    <property type="molecule type" value="Genomic_DNA"/>
</dbReference>
<evidence type="ECO:0000313" key="1">
    <source>
        <dbReference type="EMBL" id="KAG0485612.1"/>
    </source>
</evidence>
<name>A0A835RG83_VANPL</name>
<accession>A0A835RG83</accession>
<dbReference type="Gene3D" id="1.25.40.10">
    <property type="entry name" value="Tetratricopeptide repeat domain"/>
    <property type="match status" value="1"/>
</dbReference>
<protein>
    <submittedName>
        <fullName evidence="1">Uncharacterized protein</fullName>
    </submittedName>
</protein>
<comment type="caution">
    <text evidence="1">The sequence shown here is derived from an EMBL/GenBank/DDBJ whole genome shotgun (WGS) entry which is preliminary data.</text>
</comment>